<keyword evidence="2" id="KW-0812">Transmembrane</keyword>
<organism evidence="4">
    <name type="scientific">Phallusia mammillata</name>
    <dbReference type="NCBI Taxonomy" id="59560"/>
    <lineage>
        <taxon>Eukaryota</taxon>
        <taxon>Metazoa</taxon>
        <taxon>Chordata</taxon>
        <taxon>Tunicata</taxon>
        <taxon>Ascidiacea</taxon>
        <taxon>Phlebobranchia</taxon>
        <taxon>Ascidiidae</taxon>
        <taxon>Phallusia</taxon>
    </lineage>
</organism>
<protein>
    <submittedName>
        <fullName evidence="4">Probable glycosyltransferase At5g11130</fullName>
    </submittedName>
</protein>
<reference evidence="4" key="1">
    <citation type="submission" date="2020-04" db="EMBL/GenBank/DDBJ databases">
        <authorList>
            <person name="Neveu A P."/>
        </authorList>
    </citation>
    <scope>NUCLEOTIDE SEQUENCE</scope>
    <source>
        <tissue evidence="4">Whole embryo</tissue>
    </source>
</reference>
<evidence type="ECO:0000256" key="1">
    <source>
        <dbReference type="ARBA" id="ARBA00010271"/>
    </source>
</evidence>
<dbReference type="InterPro" id="IPR040911">
    <property type="entry name" value="Exostosin_GT47"/>
</dbReference>
<dbReference type="GO" id="GO:0015012">
    <property type="term" value="P:heparan sulfate proteoglycan biosynthetic process"/>
    <property type="evidence" value="ECO:0007669"/>
    <property type="project" value="UniProtKB-ARBA"/>
</dbReference>
<keyword evidence="4" id="KW-0808">Transferase</keyword>
<dbReference type="AlphaFoldDB" id="A0A6F9DBP9"/>
<keyword evidence="2" id="KW-0472">Membrane</keyword>
<evidence type="ECO:0000259" key="3">
    <source>
        <dbReference type="Pfam" id="PF03016"/>
    </source>
</evidence>
<gene>
    <name evidence="4" type="primary">Ext2-002</name>
</gene>
<evidence type="ECO:0000256" key="2">
    <source>
        <dbReference type="SAM" id="Phobius"/>
    </source>
</evidence>
<evidence type="ECO:0000313" key="4">
    <source>
        <dbReference type="EMBL" id="CAB3244015.1"/>
    </source>
</evidence>
<comment type="similarity">
    <text evidence="1">Belongs to the glycosyltransferase 47 family.</text>
</comment>
<dbReference type="InterPro" id="IPR004263">
    <property type="entry name" value="Exostosin"/>
</dbReference>
<dbReference type="PANTHER" id="PTHR11062">
    <property type="entry name" value="EXOSTOSIN HEPARAN SULFATE GLYCOSYLTRANSFERASE -RELATED"/>
    <property type="match status" value="1"/>
</dbReference>
<dbReference type="GO" id="GO:0016757">
    <property type="term" value="F:glycosyltransferase activity"/>
    <property type="evidence" value="ECO:0007669"/>
    <property type="project" value="InterPro"/>
</dbReference>
<dbReference type="Pfam" id="PF03016">
    <property type="entry name" value="Exostosin_GT47"/>
    <property type="match status" value="1"/>
</dbReference>
<feature type="domain" description="Exostosin GT47" evidence="3">
    <location>
        <begin position="157"/>
        <end position="434"/>
    </location>
</feature>
<accession>A0A6F9DBP9</accession>
<proteinExistence type="evidence at transcript level"/>
<keyword evidence="2" id="KW-1133">Transmembrane helix</keyword>
<sequence>MGSNERNKLPNPYARKPLLMSRLPFSLVVLMILLSVLVVLLVMLLPPNKTKATCSSNVDNTCPGKVLVEHHYSLIKERDIDGHDLIHIQTNDLATLKRVCDLFDECRGFNSNGWLKTSVSSYQHGPADLYVRQEPLGPGKSNQPSNVQTEYRSFISNMKIYVYDMAIGLEHHPRRIGGYETERVFVEQLLKSAFVTQNPNEATFFFIPIRCSSYILDYSTEHEGVIEAKKILGQILSEIKQNHPYWSWSGGSDHFYICAHDIGAKVGSDVLKNAIALVNTADYEDPYFIPHKDISLPPSVSPGLHRLARITQGGASVDPVTRTVFAFFAGDLKSGRIRPTVWNEWSMDEDFVIKTSQLKPNTYMEYLRKSKFCLVVRGREVWSPRLVESLFAGCVPVILSNHYHLPLQGIVDWNQFSIIVPENEVADLKQILHRVTSQQLLEMQAKITSVYQHFVWNNPAQPSDAFYSVMQELWTRRNVVRYKSKSPQAKTRQNLQGGLH</sequence>
<feature type="transmembrane region" description="Helical" evidence="2">
    <location>
        <begin position="25"/>
        <end position="45"/>
    </location>
</feature>
<dbReference type="EMBL" id="LR784985">
    <property type="protein sequence ID" value="CAB3244015.1"/>
    <property type="molecule type" value="mRNA"/>
</dbReference>
<name>A0A6F9DBP9_9ASCI</name>
<dbReference type="PANTHER" id="PTHR11062:SF200">
    <property type="entry name" value="BETA-1,4-XYLOSYLTRANSFERASE IRX10L-RELATED"/>
    <property type="match status" value="1"/>
</dbReference>